<organism evidence="1 2">
    <name type="scientific">Acetobacterium woodii (strain ATCC 29683 / DSM 1030 / JCM 2381 / KCTC 1655 / WB1)</name>
    <dbReference type="NCBI Taxonomy" id="931626"/>
    <lineage>
        <taxon>Bacteria</taxon>
        <taxon>Bacillati</taxon>
        <taxon>Bacillota</taxon>
        <taxon>Clostridia</taxon>
        <taxon>Eubacteriales</taxon>
        <taxon>Eubacteriaceae</taxon>
        <taxon>Acetobacterium</taxon>
    </lineage>
</organism>
<dbReference type="GO" id="GO:0004553">
    <property type="term" value="F:hydrolase activity, hydrolyzing O-glycosyl compounds"/>
    <property type="evidence" value="ECO:0007669"/>
    <property type="project" value="InterPro"/>
</dbReference>
<reference evidence="1 2" key="2">
    <citation type="journal article" date="2012" name="PLoS ONE">
        <title>An ancient pathway combining carbon dioxide fixation with the generation and utilization of a sodium ion gradient for ATP synthesis.</title>
        <authorList>
            <person name="Poehlein A."/>
            <person name="Schmidt S."/>
            <person name="Kaster A.K."/>
            <person name="Goenrich M."/>
            <person name="Vollmers J."/>
            <person name="Thurmer A."/>
            <person name="Bertsch J."/>
            <person name="Schuchmann K."/>
            <person name="Voigt B."/>
            <person name="Hecker M."/>
            <person name="Daniel R."/>
            <person name="Thauer R.K."/>
            <person name="Gottschalk G."/>
            <person name="Muller V."/>
        </authorList>
    </citation>
    <scope>NUCLEOTIDE SEQUENCE [LARGE SCALE GENOMIC DNA]</scope>
    <source>
        <strain evidence="2">ATCC 29683 / DSM 1030 / JCM 2381 / KCTC 1655 / WB1</strain>
    </source>
</reference>
<proteinExistence type="predicted"/>
<dbReference type="Gene3D" id="1.10.1330.10">
    <property type="entry name" value="Dockerin domain"/>
    <property type="match status" value="1"/>
</dbReference>
<reference evidence="2" key="1">
    <citation type="submission" date="2011-07" db="EMBL/GenBank/DDBJ databases">
        <title>Complete genome sequence of Acetobacterium woodii.</title>
        <authorList>
            <person name="Poehlein A."/>
            <person name="Schmidt S."/>
            <person name="Kaster A.-K."/>
            <person name="Goenrich M."/>
            <person name="Vollmers J."/>
            <person name="Thuermer A."/>
            <person name="Gottschalk G."/>
            <person name="Thauer R.K."/>
            <person name="Daniel R."/>
            <person name="Mueller V."/>
        </authorList>
    </citation>
    <scope>NUCLEOTIDE SEQUENCE [LARGE SCALE GENOMIC DNA]</scope>
    <source>
        <strain evidence="2">ATCC 29683 / DSM 1030 / JCM 2381 / KCTC 1655 / WB1</strain>
    </source>
</reference>
<evidence type="ECO:0000313" key="1">
    <source>
        <dbReference type="EMBL" id="AFA47930.1"/>
    </source>
</evidence>
<evidence type="ECO:0000313" key="2">
    <source>
        <dbReference type="Proteomes" id="UP000007177"/>
    </source>
</evidence>
<dbReference type="RefSeq" id="WP_014355533.1">
    <property type="nucleotide sequence ID" value="NC_016894.1"/>
</dbReference>
<keyword evidence="2" id="KW-1185">Reference proteome</keyword>
<protein>
    <submittedName>
        <fullName evidence="1">Bsp-like protein</fullName>
    </submittedName>
</protein>
<name>H6LDF8_ACEWD</name>
<accession>H6LDF8</accession>
<dbReference type="OrthoDB" id="1775972at2"/>
<dbReference type="PROSITE" id="PS00018">
    <property type="entry name" value="EF_HAND_1"/>
    <property type="match status" value="1"/>
</dbReference>
<dbReference type="GO" id="GO:0000272">
    <property type="term" value="P:polysaccharide catabolic process"/>
    <property type="evidence" value="ECO:0007669"/>
    <property type="project" value="InterPro"/>
</dbReference>
<dbReference type="InterPro" id="IPR018247">
    <property type="entry name" value="EF_Hand_1_Ca_BS"/>
</dbReference>
<dbReference type="SUPFAM" id="SSF63446">
    <property type="entry name" value="Type I dockerin domain"/>
    <property type="match status" value="1"/>
</dbReference>
<sequence>MNKRIIVLLLCVFLGIVLIPFDVLAENSPEVISASGTEWGSDLDNIVITIHTNKDVDQIILNSGQGELILSPETNYSEDDLRGNNEVMDMNGDLEVDRQDYEILKKHVEGGCRDYTSTVRCSHCGAADINGDGVIDEADLQMVDDHITGKCSLEDCYFHGTRTYREETEDGFTWTFHYTPTIAGTDTMTLTPQAVTSTGTRSGDVQTVVIKSEEYKNPEILRYGLVPNQNKYLIGSTVTVYAVTPLETDKVAFTCGSETRETDTWTAIDYDVSEKTWRQSFVVNTVGMTGFTITGYGKQSNNGFIAGETATFKEQIVDPQVISTNRSVVTHVDTWATSSTDEDGNVTTTVHYHYWYTITVTATCNGDTDYVVFHTPSGSVSDYSYASSGGNKNFSTSWTSENSGETASANAYATIVVYPSDF</sequence>
<dbReference type="InterPro" id="IPR036439">
    <property type="entry name" value="Dockerin_dom_sf"/>
</dbReference>
<dbReference type="InterPro" id="IPR002105">
    <property type="entry name" value="Dockerin_1_rpt"/>
</dbReference>
<dbReference type="Pfam" id="PF00404">
    <property type="entry name" value="Dockerin_1"/>
    <property type="match status" value="1"/>
</dbReference>
<dbReference type="CDD" id="cd14256">
    <property type="entry name" value="Dockerin_I"/>
    <property type="match status" value="1"/>
</dbReference>
<gene>
    <name evidence="1" type="ordered locus">Awo_c11460</name>
</gene>
<dbReference type="AlphaFoldDB" id="H6LDF8"/>
<dbReference type="HOGENOM" id="CLU_649929_0_0_9"/>
<dbReference type="KEGG" id="awo:Awo_c11460"/>
<dbReference type="EMBL" id="CP002987">
    <property type="protein sequence ID" value="AFA47930.1"/>
    <property type="molecule type" value="Genomic_DNA"/>
</dbReference>
<dbReference type="Proteomes" id="UP000007177">
    <property type="component" value="Chromosome"/>
</dbReference>
<dbReference type="STRING" id="931626.Awo_c11460"/>